<dbReference type="InterPro" id="IPR050555">
    <property type="entry name" value="Bact_Solute-Bind_Prot2"/>
</dbReference>
<dbReference type="InterPro" id="IPR025997">
    <property type="entry name" value="SBP_2_dom"/>
</dbReference>
<name>A0A2K1P9V5_9BACT</name>
<evidence type="ECO:0000313" key="5">
    <source>
        <dbReference type="Proteomes" id="UP000236604"/>
    </source>
</evidence>
<dbReference type="GO" id="GO:0030288">
    <property type="term" value="C:outer membrane-bounded periplasmic space"/>
    <property type="evidence" value="ECO:0007669"/>
    <property type="project" value="TreeGrafter"/>
</dbReference>
<comment type="caution">
    <text evidence="4">The sequence shown here is derived from an EMBL/GenBank/DDBJ whole genome shotgun (WGS) entry which is preliminary data.</text>
</comment>
<accession>A0A2K1P9V5</accession>
<dbReference type="Pfam" id="PF13407">
    <property type="entry name" value="Peripla_BP_4"/>
    <property type="match status" value="1"/>
</dbReference>
<dbReference type="NCBIfam" id="TIGR02634">
    <property type="entry name" value="xylF"/>
    <property type="match status" value="1"/>
</dbReference>
<keyword evidence="2" id="KW-0732">Signal</keyword>
<sequence length="342" mass="37514">MKKVLLVFLVFLLTFGGAVLAKDEVLIGLSVANLQLERWQKDRDIFVDTAEKLGAKVIVQSANNDDLLQVSQVENMMNQGADVLVIIAHDGYIMGSVVEEAHANGIPVIAYDRLLMECDLDYYITFDPIRIGEIQAQYLVDKKPKGNYFLLGGSPTDMNAHFVREGQMKVLQPYIDSGAIEIVGDQWAKDWSAQEAMKIVENALTATQNQIDAIVASNDSTAGGAVEALKEQGLAGKVLVSGQDADLVACQRVVEGTQTVTVYKPIKDIATMAAIMAVSAAKDIHIPTNGTINNEYKEVSTFFLEPIPVDKTNIVETVVKDGFHKLEDVYKNVPRSQWPKVD</sequence>
<comment type="subcellular location">
    <subcellularLocation>
        <location evidence="1">Cell envelope</location>
    </subcellularLocation>
</comment>
<protein>
    <submittedName>
        <fullName evidence="4">Xylose ABC transporter substrate-binding protein</fullName>
    </submittedName>
</protein>
<dbReference type="GO" id="GO:0015753">
    <property type="term" value="P:D-xylose transmembrane transport"/>
    <property type="evidence" value="ECO:0007669"/>
    <property type="project" value="InterPro"/>
</dbReference>
<dbReference type="Proteomes" id="UP000236604">
    <property type="component" value="Unassembled WGS sequence"/>
</dbReference>
<feature type="domain" description="Periplasmic binding protein" evidence="3">
    <location>
        <begin position="27"/>
        <end position="282"/>
    </location>
</feature>
<dbReference type="Gene3D" id="3.40.50.2300">
    <property type="match status" value="2"/>
</dbReference>
<gene>
    <name evidence="4" type="primary">xylF</name>
    <name evidence="4" type="ORF">X927_05360</name>
</gene>
<evidence type="ECO:0000313" key="4">
    <source>
        <dbReference type="EMBL" id="PNR99568.1"/>
    </source>
</evidence>
<dbReference type="PANTHER" id="PTHR30036:SF1">
    <property type="entry name" value="D-XYLOSE-BINDING PERIPLASMIC PROTEIN"/>
    <property type="match status" value="1"/>
</dbReference>
<dbReference type="GO" id="GO:0048029">
    <property type="term" value="F:monosaccharide binding"/>
    <property type="evidence" value="ECO:0007669"/>
    <property type="project" value="InterPro"/>
</dbReference>
<dbReference type="InterPro" id="IPR028082">
    <property type="entry name" value="Peripla_BP_I"/>
</dbReference>
<dbReference type="EMBL" id="AZRN01000019">
    <property type="protein sequence ID" value="PNR99568.1"/>
    <property type="molecule type" value="Genomic_DNA"/>
</dbReference>
<organism evidence="4 5">
    <name type="scientific">Petrotoga mexicana DSM 14811</name>
    <dbReference type="NCBI Taxonomy" id="1122954"/>
    <lineage>
        <taxon>Bacteria</taxon>
        <taxon>Thermotogati</taxon>
        <taxon>Thermotogota</taxon>
        <taxon>Thermotogae</taxon>
        <taxon>Petrotogales</taxon>
        <taxon>Petrotogaceae</taxon>
        <taxon>Petrotoga</taxon>
    </lineage>
</organism>
<keyword evidence="5" id="KW-1185">Reference proteome</keyword>
<dbReference type="PANTHER" id="PTHR30036">
    <property type="entry name" value="D-XYLOSE-BINDING PERIPLASMIC PROTEIN"/>
    <property type="match status" value="1"/>
</dbReference>
<proteinExistence type="predicted"/>
<evidence type="ECO:0000256" key="2">
    <source>
        <dbReference type="ARBA" id="ARBA00022729"/>
    </source>
</evidence>
<dbReference type="AlphaFoldDB" id="A0A2K1P9V5"/>
<dbReference type="InterPro" id="IPR013456">
    <property type="entry name" value="XylF"/>
</dbReference>
<evidence type="ECO:0000256" key="1">
    <source>
        <dbReference type="ARBA" id="ARBA00004196"/>
    </source>
</evidence>
<dbReference type="SUPFAM" id="SSF53822">
    <property type="entry name" value="Periplasmic binding protein-like I"/>
    <property type="match status" value="1"/>
</dbReference>
<dbReference type="CDD" id="cd19991">
    <property type="entry name" value="PBP1_ABC_xylose_binding"/>
    <property type="match status" value="1"/>
</dbReference>
<dbReference type="RefSeq" id="WP_103077033.1">
    <property type="nucleotide sequence ID" value="NZ_AZRN01000019.1"/>
</dbReference>
<evidence type="ECO:0000259" key="3">
    <source>
        <dbReference type="Pfam" id="PF13407"/>
    </source>
</evidence>
<reference evidence="4 5" key="1">
    <citation type="submission" date="2013-12" db="EMBL/GenBank/DDBJ databases">
        <title>Comparative genomics of Petrotoga isolates.</title>
        <authorList>
            <person name="Nesbo C.L."/>
            <person name="Charchuk R."/>
            <person name="Chow K."/>
        </authorList>
    </citation>
    <scope>NUCLEOTIDE SEQUENCE [LARGE SCALE GENOMIC DNA]</scope>
    <source>
        <strain evidence="4 5">DSM 14811</strain>
    </source>
</reference>